<dbReference type="EC" id="2.4.1.-" evidence="10"/>
<evidence type="ECO:0000313" key="12">
    <source>
        <dbReference type="EnsemblMetazoa" id="AMEC020413-PA"/>
    </source>
</evidence>
<accession>A0A182UHC3</accession>
<reference evidence="12" key="2">
    <citation type="submission" date="2020-05" db="UniProtKB">
        <authorList>
            <consortium name="EnsemblMetazoa"/>
        </authorList>
    </citation>
    <scope>IDENTIFICATION</scope>
    <source>
        <strain evidence="12">CM1001059</strain>
    </source>
</reference>
<evidence type="ECO:0000256" key="11">
    <source>
        <dbReference type="SAM" id="SignalP"/>
    </source>
</evidence>
<dbReference type="PANTHER" id="PTHR22760">
    <property type="entry name" value="GLYCOSYLTRANSFERASE"/>
    <property type="match status" value="1"/>
</dbReference>
<keyword evidence="9 10" id="KW-0472">Membrane</keyword>
<dbReference type="AlphaFoldDB" id="A0A182UHC3"/>
<evidence type="ECO:0000256" key="4">
    <source>
        <dbReference type="ARBA" id="ARBA00022676"/>
    </source>
</evidence>
<feature type="transmembrane region" description="Helical" evidence="10">
    <location>
        <begin position="208"/>
        <end position="238"/>
    </location>
</feature>
<dbReference type="InterPro" id="IPR007884">
    <property type="entry name" value="METL9"/>
</dbReference>
<dbReference type="GO" id="GO:0005789">
    <property type="term" value="C:endoplasmic reticulum membrane"/>
    <property type="evidence" value="ECO:0007669"/>
    <property type="project" value="UniProtKB-SubCell"/>
</dbReference>
<dbReference type="Pfam" id="PF03901">
    <property type="entry name" value="Glyco_transf_22"/>
    <property type="match status" value="1"/>
</dbReference>
<feature type="transmembrane region" description="Helical" evidence="10">
    <location>
        <begin position="320"/>
        <end position="340"/>
    </location>
</feature>
<dbReference type="GO" id="GO:0106370">
    <property type="term" value="F:protein-L-histidine N-pros-methyltransferase activity"/>
    <property type="evidence" value="ECO:0007669"/>
    <property type="project" value="InterPro"/>
</dbReference>
<dbReference type="Pfam" id="PF05219">
    <property type="entry name" value="DREV"/>
    <property type="match status" value="2"/>
</dbReference>
<dbReference type="InterPro" id="IPR005599">
    <property type="entry name" value="GPI_mannosylTrfase"/>
</dbReference>
<evidence type="ECO:0000256" key="1">
    <source>
        <dbReference type="ARBA" id="ARBA00004477"/>
    </source>
</evidence>
<reference evidence="13" key="1">
    <citation type="submission" date="2014-01" db="EMBL/GenBank/DDBJ databases">
        <title>The Genome Sequence of Anopheles melas CM1001059_A (V2).</title>
        <authorList>
            <consortium name="The Broad Institute Genomics Platform"/>
            <person name="Neafsey D.E."/>
            <person name="Besansky N."/>
            <person name="Howell P."/>
            <person name="Walton C."/>
            <person name="Young S.K."/>
            <person name="Zeng Q."/>
            <person name="Gargeya S."/>
            <person name="Fitzgerald M."/>
            <person name="Haas B."/>
            <person name="Abouelleil A."/>
            <person name="Allen A.W."/>
            <person name="Alvarado L."/>
            <person name="Arachchi H.M."/>
            <person name="Berlin A.M."/>
            <person name="Chapman S.B."/>
            <person name="Gainer-Dewar J."/>
            <person name="Goldberg J."/>
            <person name="Griggs A."/>
            <person name="Gujja S."/>
            <person name="Hansen M."/>
            <person name="Howarth C."/>
            <person name="Imamovic A."/>
            <person name="Ireland A."/>
            <person name="Larimer J."/>
            <person name="McCowan C."/>
            <person name="Murphy C."/>
            <person name="Pearson M."/>
            <person name="Poon T.W."/>
            <person name="Priest M."/>
            <person name="Roberts A."/>
            <person name="Saif S."/>
            <person name="Shea T."/>
            <person name="Sisk P."/>
            <person name="Sykes S."/>
            <person name="Wortman J."/>
            <person name="Nusbaum C."/>
            <person name="Birren B."/>
        </authorList>
    </citation>
    <scope>NUCLEOTIDE SEQUENCE [LARGE SCALE GENOMIC DNA]</scope>
    <source>
        <strain evidence="13">CM1001059</strain>
    </source>
</reference>
<dbReference type="PANTHER" id="PTHR22760:SF2">
    <property type="entry name" value="ALPHA-1,2-MANNOSYLTRANSFERASE ALG9"/>
    <property type="match status" value="1"/>
</dbReference>
<organism evidence="12 13">
    <name type="scientific">Anopheles melas</name>
    <dbReference type="NCBI Taxonomy" id="34690"/>
    <lineage>
        <taxon>Eukaryota</taxon>
        <taxon>Metazoa</taxon>
        <taxon>Ecdysozoa</taxon>
        <taxon>Arthropoda</taxon>
        <taxon>Hexapoda</taxon>
        <taxon>Insecta</taxon>
        <taxon>Pterygota</taxon>
        <taxon>Neoptera</taxon>
        <taxon>Endopterygota</taxon>
        <taxon>Diptera</taxon>
        <taxon>Nematocera</taxon>
        <taxon>Culicoidea</taxon>
        <taxon>Culicidae</taxon>
        <taxon>Anophelinae</taxon>
        <taxon>Anopheles</taxon>
    </lineage>
</organism>
<dbReference type="VEuPathDB" id="VectorBase:AMEC020413"/>
<protein>
    <recommendedName>
        <fullName evidence="10">Mannosyltransferase</fullName>
        <ecNumber evidence="10">2.4.1.-</ecNumber>
    </recommendedName>
</protein>
<evidence type="ECO:0000256" key="10">
    <source>
        <dbReference type="RuleBase" id="RU363075"/>
    </source>
</evidence>
<keyword evidence="13" id="KW-1185">Reference proteome</keyword>
<dbReference type="UniPathway" id="UPA00378"/>
<feature type="signal peptide" evidence="11">
    <location>
        <begin position="1"/>
        <end position="22"/>
    </location>
</feature>
<comment type="similarity">
    <text evidence="3 10">Belongs to the glycosyltransferase 22 family.</text>
</comment>
<keyword evidence="7 10" id="KW-0256">Endoplasmic reticulum</keyword>
<keyword evidence="5" id="KW-0808">Transferase</keyword>
<evidence type="ECO:0000256" key="7">
    <source>
        <dbReference type="ARBA" id="ARBA00022824"/>
    </source>
</evidence>
<keyword evidence="11" id="KW-0732">Signal</keyword>
<evidence type="ECO:0000256" key="6">
    <source>
        <dbReference type="ARBA" id="ARBA00022692"/>
    </source>
</evidence>
<evidence type="ECO:0000256" key="5">
    <source>
        <dbReference type="ARBA" id="ARBA00022679"/>
    </source>
</evidence>
<feature type="transmembrane region" description="Helical" evidence="10">
    <location>
        <begin position="163"/>
        <end position="187"/>
    </location>
</feature>
<comment type="subcellular location">
    <subcellularLocation>
        <location evidence="1 10">Endoplasmic reticulum membrane</location>
        <topology evidence="1 10">Multi-pass membrane protein</topology>
    </subcellularLocation>
</comment>
<evidence type="ECO:0000256" key="2">
    <source>
        <dbReference type="ARBA" id="ARBA00004922"/>
    </source>
</evidence>
<dbReference type="GO" id="GO:0000026">
    <property type="term" value="F:alpha-1,2-mannosyltransferase activity"/>
    <property type="evidence" value="ECO:0007669"/>
    <property type="project" value="TreeGrafter"/>
</dbReference>
<evidence type="ECO:0000256" key="9">
    <source>
        <dbReference type="ARBA" id="ARBA00023136"/>
    </source>
</evidence>
<feature type="chain" id="PRO_5008138267" description="Mannosyltransferase" evidence="11">
    <location>
        <begin position="23"/>
        <end position="1018"/>
    </location>
</feature>
<feature type="transmembrane region" description="Helical" evidence="10">
    <location>
        <begin position="85"/>
        <end position="106"/>
    </location>
</feature>
<feature type="transmembrane region" description="Helical" evidence="10">
    <location>
        <begin position="118"/>
        <end position="143"/>
    </location>
</feature>
<proteinExistence type="inferred from homology"/>
<dbReference type="STRING" id="34690.A0A182UHC3"/>
<feature type="transmembrane region" description="Helical" evidence="10">
    <location>
        <begin position="361"/>
        <end position="382"/>
    </location>
</feature>
<keyword evidence="8 10" id="KW-1133">Transmembrane helix</keyword>
<feature type="transmembrane region" description="Helical" evidence="10">
    <location>
        <begin position="296"/>
        <end position="314"/>
    </location>
</feature>
<sequence>MSALKSNAVVVLSLVVVRLQSALYSIISDCDETYNYWEPLHYLLKGKGFQTWEYSPEFALRSYSYLWLHGLPAKVLQLVTDNGVLIFYFVRCLLAITCALLEYRLYRILGRKCGGGVASLWLLFQLTSAGMFISSAALLPSSFSMYITLATMAAWLNEDTRTAIAVTAFSGLIGWPFAVIVAVPFVLEMLFRKRKFLDFFKNALLFGAMYGVPIVLIDSLYFGTFTVAALNIICYNVFTSHGPDLYGVEPIMFYVKNLFLNHNITLMLSLSYPLVVLTAACLGVRNTKNRLSPMQGLWLMSPLYLWLFVFAIQPHKEERFIFPVYPLFALGTALLMDQLFSHMRRILGAGRSSFPNRLMGFAVLAVALCLGLSRMLATSMYYRAPMSVLSDLPATDRELSVCYGKEWHRFPGNFFLPPNYRARFVESSFTGMLPAYYDETQNGTQIVHDYFNDQNMGHPHMLFELSRCDYLVDFDKGAFYDELSAEPNYSVDRKTWSIASSVEFVQAEESASFARAYYVPLVSYRYLAWGRYNLLRRNKMKPISIMSTYRPRGAIAKVFFDRLHNDDVIQQIDMTTITEYRWGEIGHWYTMGKLPRKYGTLYHHLNGPDELTLEWLERSKKTSGRFWLQLCHEVAKLFLNMFMTQTDINGFLKRGSMFILSEMQFDQFLTAGGFFQHRERQSALSVCDIGAGDGEVTLRLVHTLQQKRNWQVTTYATESSWTMRNRLNEKNFIHLPLRTLLEPWPPEKRLTVEEELEMFFDVLQAVGFKIRTWTKAPYLCEGDLRQSFYWLTDYVLARKAHGAHKFSPRSSPATDPADRAAKRELPLGWRRIAPTGRAAPRSRPGATGRVAARAVRRRPNRQLILRVLKGGSARPGQRFRVILPDLVHLERLHLYLGLGRAAPAPGNGPVRMQQVPALVQAVDIVRDRALKARAVGAAVPAERGGTFVDRALGAGGRAAPGAGGRHRTGAAQMVRILQPVPDGHIVQAGFLQLHRTLAEKDGLRVGQQIVEHYLYLTV</sequence>
<evidence type="ECO:0000313" key="13">
    <source>
        <dbReference type="Proteomes" id="UP000075902"/>
    </source>
</evidence>
<comment type="pathway">
    <text evidence="2">Protein modification; protein glycosylation.</text>
</comment>
<keyword evidence="4 10" id="KW-0328">Glycosyltransferase</keyword>
<dbReference type="Proteomes" id="UP000075902">
    <property type="component" value="Unassembled WGS sequence"/>
</dbReference>
<evidence type="ECO:0000256" key="8">
    <source>
        <dbReference type="ARBA" id="ARBA00022989"/>
    </source>
</evidence>
<evidence type="ECO:0000256" key="3">
    <source>
        <dbReference type="ARBA" id="ARBA00007063"/>
    </source>
</evidence>
<dbReference type="GO" id="GO:0006487">
    <property type="term" value="P:protein N-linked glycosylation"/>
    <property type="evidence" value="ECO:0007669"/>
    <property type="project" value="TreeGrafter"/>
</dbReference>
<feature type="transmembrane region" description="Helical" evidence="10">
    <location>
        <begin position="258"/>
        <end position="284"/>
    </location>
</feature>
<dbReference type="EnsemblMetazoa" id="AMEC020413-RA">
    <property type="protein sequence ID" value="AMEC020413-PA"/>
    <property type="gene ID" value="AMEC020413"/>
</dbReference>
<keyword evidence="6 10" id="KW-0812">Transmembrane</keyword>
<name>A0A182UHC3_9DIPT</name>